<gene>
    <name evidence="15" type="primary">LOC116196058</name>
</gene>
<evidence type="ECO:0000259" key="13">
    <source>
        <dbReference type="Pfam" id="PF00224"/>
    </source>
</evidence>
<evidence type="ECO:0000256" key="8">
    <source>
        <dbReference type="ARBA" id="ARBA00022777"/>
    </source>
</evidence>
<evidence type="ECO:0000256" key="4">
    <source>
        <dbReference type="ARBA" id="ARBA00012142"/>
    </source>
</evidence>
<evidence type="ECO:0000256" key="3">
    <source>
        <dbReference type="ARBA" id="ARBA00008663"/>
    </source>
</evidence>
<evidence type="ECO:0000256" key="2">
    <source>
        <dbReference type="ARBA" id="ARBA00004997"/>
    </source>
</evidence>
<feature type="domain" description="Pyruvate kinase barrel" evidence="13">
    <location>
        <begin position="320"/>
        <end position="406"/>
    </location>
</feature>
<feature type="domain" description="Pyruvate kinase barrel" evidence="13">
    <location>
        <begin position="524"/>
        <end position="763"/>
    </location>
</feature>
<dbReference type="Gene3D" id="3.20.20.60">
    <property type="entry name" value="Phosphoenolpyruvate-binding domains"/>
    <property type="match status" value="2"/>
</dbReference>
<reference evidence="15" key="2">
    <citation type="submission" date="2025-08" db="UniProtKB">
        <authorList>
            <consortium name="RefSeq"/>
        </authorList>
    </citation>
    <scope>IDENTIFICATION</scope>
    <source>
        <tissue evidence="15">Leaf</tissue>
    </source>
</reference>
<protein>
    <recommendedName>
        <fullName evidence="4">pyruvate kinase</fullName>
        <ecNumber evidence="4">2.7.1.40</ecNumber>
    </recommendedName>
</protein>
<keyword evidence="10" id="KW-0460">Magnesium</keyword>
<evidence type="ECO:0000256" key="5">
    <source>
        <dbReference type="ARBA" id="ARBA00022679"/>
    </source>
</evidence>
<keyword evidence="5" id="KW-0808">Transferase</keyword>
<evidence type="ECO:0000256" key="9">
    <source>
        <dbReference type="ARBA" id="ARBA00022840"/>
    </source>
</evidence>
<reference evidence="14" key="1">
    <citation type="journal article" date="2020" name="Plant Biotechnol. J.">
        <title>The pomegranate (Punica granatum L.) draft genome dissects genetic divergence between soft- and hard-seeded cultivars.</title>
        <authorList>
            <person name="Luo X."/>
            <person name="Li H."/>
            <person name="Wu Z."/>
            <person name="Yao W."/>
            <person name="Zhao P."/>
            <person name="Cao D."/>
            <person name="Yu H."/>
            <person name="Li K."/>
            <person name="Poudel K."/>
            <person name="Zhao D."/>
            <person name="Zhang F."/>
            <person name="Xia X."/>
            <person name="Chen L."/>
            <person name="Wang Q."/>
            <person name="Jing D."/>
            <person name="Cao S."/>
        </authorList>
    </citation>
    <scope>NUCLEOTIDE SEQUENCE [LARGE SCALE GENOMIC DNA]</scope>
    <source>
        <strain evidence="14">cv. Tunisia</strain>
    </source>
</reference>
<dbReference type="InterPro" id="IPR015793">
    <property type="entry name" value="Pyrv_Knase_brl"/>
</dbReference>
<dbReference type="SUPFAM" id="SSF51621">
    <property type="entry name" value="Phosphoenolpyruvate/pyruvate domain"/>
    <property type="match status" value="1"/>
</dbReference>
<evidence type="ECO:0000256" key="7">
    <source>
        <dbReference type="ARBA" id="ARBA00022741"/>
    </source>
</evidence>
<comment type="similarity">
    <text evidence="3">Belongs to the pyruvate kinase family.</text>
</comment>
<sequence>MIFGASVIGQSIFSSSVIDSRNLLDCLALTSEGFISTNRAAHRQSIINFPVHHLTDWMTSSSAVAFAVATYQGWFPDHASEKVCCFGSLLSNANLSAPCRPQVNQPTPASRGSTRLKRSLAWWNFTFAVPRAINEDETSSRYTFDDLENQRSSDDPHVDLVHPISRSEAGLSRSIEQLVCQSSLLDKLSAVYLHVLASEQWNASRLALCHRNYMTSAANLIHHLAIRSLDIEQLKHDAICTGLLDLGTINSHVLASVTAGIQLCHYASSNSPSAQDNIGLRPHSAESLDKRKNGDFSINALRKRASLNRERLFGTFHDRRTTLIMVTIGMEATQSESLIPDLLNKGTTVFRINCAHGDSSLWSEIIRRVRHNSRALEKPCRILMDLAGPKLRTGRLKPGPCVIKVSPKRDASGEVMVPAQVWLLQKGAWAPHAHVPPDAVLYIDGPELLDRLGPRDVLRFHDARGRERVLKINSKLHATGGHSFLAECPRTAYIHSGAEMHLKGKKGKHLLGRVVDVPASEPFIRLRVGDLLIITRDSSCEREPTGGAHRITCPSGYLFDSVKPGERIYFDDGKIEGVIQGTGHSEVIVSITRAGIRGTKLGSDKSINIPESSIRFQGLTSKDLMDLDFVSSCADMVGVSFVRDVQDIVLLRRELEQRKLDNLGIILKIETESGFKNLPLLLLEAMKGPNPLGVMIARGDLAVECGWEKLAYLQEEILSICGAAHVPVIWATQVLESLVKSGVPTRAEITDVALGRRASCIMLNKGKNLLEAVATLNAILHSTPSKITVQMKHLVLSSHSI</sequence>
<dbReference type="GO" id="GO:0016301">
    <property type="term" value="F:kinase activity"/>
    <property type="evidence" value="ECO:0007669"/>
    <property type="project" value="UniProtKB-KW"/>
</dbReference>
<evidence type="ECO:0000256" key="6">
    <source>
        <dbReference type="ARBA" id="ARBA00022723"/>
    </source>
</evidence>
<evidence type="ECO:0000256" key="1">
    <source>
        <dbReference type="ARBA" id="ARBA00001958"/>
    </source>
</evidence>
<dbReference type="Proteomes" id="UP000515151">
    <property type="component" value="Chromosome 2"/>
</dbReference>
<dbReference type="InterPro" id="IPR015806">
    <property type="entry name" value="Pyrv_Knase_insert_dom_sf"/>
</dbReference>
<keyword evidence="14" id="KW-1185">Reference proteome</keyword>
<evidence type="ECO:0000256" key="12">
    <source>
        <dbReference type="ARBA" id="ARBA00023317"/>
    </source>
</evidence>
<dbReference type="PANTHER" id="PTHR11817">
    <property type="entry name" value="PYRUVATE KINASE"/>
    <property type="match status" value="1"/>
</dbReference>
<keyword evidence="12 15" id="KW-0670">Pyruvate</keyword>
<dbReference type="GO" id="GO:0004743">
    <property type="term" value="F:pyruvate kinase activity"/>
    <property type="evidence" value="ECO:0007669"/>
    <property type="project" value="UniProtKB-EC"/>
</dbReference>
<dbReference type="GO" id="GO:0030955">
    <property type="term" value="F:potassium ion binding"/>
    <property type="evidence" value="ECO:0007669"/>
    <property type="project" value="InterPro"/>
</dbReference>
<dbReference type="UniPathway" id="UPA00109">
    <property type="reaction ID" value="UER00188"/>
</dbReference>
<accession>A0A6P8CJ58</accession>
<comment type="cofactor">
    <cofactor evidence="1">
        <name>K(+)</name>
        <dbReference type="ChEBI" id="CHEBI:29103"/>
    </cofactor>
</comment>
<proteinExistence type="inferred from homology"/>
<dbReference type="OrthoDB" id="1881597at2759"/>
<dbReference type="GO" id="GO:0005524">
    <property type="term" value="F:ATP binding"/>
    <property type="evidence" value="ECO:0007669"/>
    <property type="project" value="UniProtKB-KW"/>
</dbReference>
<keyword evidence="7" id="KW-0547">Nucleotide-binding</keyword>
<name>A0A6P8CJ58_PUNGR</name>
<dbReference type="AlphaFoldDB" id="A0A6P8CJ58"/>
<dbReference type="FunFam" id="3.20.20.60:FF:000051">
    <property type="entry name" value="Pyruvate kinase family protein"/>
    <property type="match status" value="1"/>
</dbReference>
<dbReference type="Gene3D" id="2.40.33.10">
    <property type="entry name" value="PK beta-barrel domain-like"/>
    <property type="match status" value="1"/>
</dbReference>
<evidence type="ECO:0000313" key="15">
    <source>
        <dbReference type="RefSeq" id="XP_031381436.1"/>
    </source>
</evidence>
<keyword evidence="11" id="KW-0324">Glycolysis</keyword>
<comment type="pathway">
    <text evidence="2">Carbohydrate degradation; glycolysis; pyruvate from D-glyceraldehyde 3-phosphate: step 5/5.</text>
</comment>
<dbReference type="Pfam" id="PF00224">
    <property type="entry name" value="PK"/>
    <property type="match status" value="2"/>
</dbReference>
<evidence type="ECO:0000256" key="11">
    <source>
        <dbReference type="ARBA" id="ARBA00023152"/>
    </source>
</evidence>
<dbReference type="EC" id="2.7.1.40" evidence="4"/>
<dbReference type="SUPFAM" id="SSF50800">
    <property type="entry name" value="PK beta-barrel domain-like"/>
    <property type="match status" value="1"/>
</dbReference>
<keyword evidence="9" id="KW-0067">ATP-binding</keyword>
<dbReference type="InterPro" id="IPR015813">
    <property type="entry name" value="Pyrv/PenolPyrv_kinase-like_dom"/>
</dbReference>
<dbReference type="GeneID" id="116196058"/>
<dbReference type="RefSeq" id="XP_031381436.1">
    <property type="nucleotide sequence ID" value="XM_031525576.1"/>
</dbReference>
<dbReference type="InterPro" id="IPR011037">
    <property type="entry name" value="Pyrv_Knase-like_insert_dom_sf"/>
</dbReference>
<dbReference type="GO" id="GO:0000287">
    <property type="term" value="F:magnesium ion binding"/>
    <property type="evidence" value="ECO:0007669"/>
    <property type="project" value="InterPro"/>
</dbReference>
<keyword evidence="8 15" id="KW-0418">Kinase</keyword>
<evidence type="ECO:0000313" key="14">
    <source>
        <dbReference type="Proteomes" id="UP000515151"/>
    </source>
</evidence>
<dbReference type="InterPro" id="IPR001697">
    <property type="entry name" value="Pyr_Knase"/>
</dbReference>
<dbReference type="InterPro" id="IPR040442">
    <property type="entry name" value="Pyrv_kinase-like_dom_sf"/>
</dbReference>
<evidence type="ECO:0000256" key="10">
    <source>
        <dbReference type="ARBA" id="ARBA00022842"/>
    </source>
</evidence>
<organism evidence="14 15">
    <name type="scientific">Punica granatum</name>
    <name type="common">Pomegranate</name>
    <dbReference type="NCBI Taxonomy" id="22663"/>
    <lineage>
        <taxon>Eukaryota</taxon>
        <taxon>Viridiplantae</taxon>
        <taxon>Streptophyta</taxon>
        <taxon>Embryophyta</taxon>
        <taxon>Tracheophyta</taxon>
        <taxon>Spermatophyta</taxon>
        <taxon>Magnoliopsida</taxon>
        <taxon>eudicotyledons</taxon>
        <taxon>Gunneridae</taxon>
        <taxon>Pentapetalae</taxon>
        <taxon>rosids</taxon>
        <taxon>malvids</taxon>
        <taxon>Myrtales</taxon>
        <taxon>Lythraceae</taxon>
        <taxon>Punica</taxon>
    </lineage>
</organism>
<keyword evidence="6" id="KW-0479">Metal-binding</keyword>